<evidence type="ECO:0000256" key="6">
    <source>
        <dbReference type="SAM" id="MobiDB-lite"/>
    </source>
</evidence>
<dbReference type="InterPro" id="IPR012340">
    <property type="entry name" value="NA-bd_OB-fold"/>
</dbReference>
<accession>A0A939KN90</accession>
<dbReference type="InterPro" id="IPR041626">
    <property type="entry name" value="Prot_ATP_ID_OB_N"/>
</dbReference>
<dbReference type="AlphaFoldDB" id="A0A939KN90"/>
<dbReference type="Gene3D" id="1.20.5.170">
    <property type="match status" value="1"/>
</dbReference>
<organism evidence="8 9">
    <name type="scientific">Arthrobacter cavernae</name>
    <dbReference type="NCBI Taxonomy" id="2817681"/>
    <lineage>
        <taxon>Bacteria</taxon>
        <taxon>Bacillati</taxon>
        <taxon>Actinomycetota</taxon>
        <taxon>Actinomycetes</taxon>
        <taxon>Micrococcales</taxon>
        <taxon>Micrococcaceae</taxon>
        <taxon>Arthrobacter</taxon>
    </lineage>
</organism>
<dbReference type="InterPro" id="IPR003960">
    <property type="entry name" value="ATPase_AAA_CS"/>
</dbReference>
<dbReference type="Proteomes" id="UP000664164">
    <property type="component" value="Unassembled WGS sequence"/>
</dbReference>
<protein>
    <recommendedName>
        <fullName evidence="4">AAA ATPase forming ring-shaped complexes</fullName>
        <shortName evidence="4">ARC</shortName>
    </recommendedName>
</protein>
<proteinExistence type="inferred from homology"/>
<dbReference type="Gene3D" id="1.10.8.60">
    <property type="match status" value="1"/>
</dbReference>
<reference evidence="8" key="1">
    <citation type="submission" date="2021-03" db="EMBL/GenBank/DDBJ databases">
        <title>A new species, PO-11, isolated from a karst cave deposit.</title>
        <authorList>
            <person name="Zhaoxiaoyong W."/>
        </authorList>
    </citation>
    <scope>NUCLEOTIDE SEQUENCE</scope>
    <source>
        <strain evidence="8">PO-11</strain>
    </source>
</reference>
<dbReference type="Pfam" id="PF17758">
    <property type="entry name" value="Prot_ATP_ID_OB_N"/>
    <property type="match status" value="1"/>
</dbReference>
<evidence type="ECO:0000259" key="7">
    <source>
        <dbReference type="SMART" id="SM00382"/>
    </source>
</evidence>
<dbReference type="GO" id="GO:0016887">
    <property type="term" value="F:ATP hydrolysis activity"/>
    <property type="evidence" value="ECO:0007669"/>
    <property type="project" value="UniProtKB-UniRule"/>
</dbReference>
<dbReference type="InterPro" id="IPR027417">
    <property type="entry name" value="P-loop_NTPase"/>
</dbReference>
<feature type="domain" description="AAA+ ATPase" evidence="7">
    <location>
        <begin position="279"/>
        <end position="433"/>
    </location>
</feature>
<evidence type="ECO:0000313" key="9">
    <source>
        <dbReference type="Proteomes" id="UP000664164"/>
    </source>
</evidence>
<evidence type="ECO:0000256" key="1">
    <source>
        <dbReference type="ARBA" id="ARBA00022741"/>
    </source>
</evidence>
<sequence length="602" mass="65836">MDTSNNDFGRTTPEEPTAAAEGVTARVPAALPPSDPAGEMSVAERQINILRDKLRHIDRQLAAAAQNNTKLVTMLEAAKAEILRLKGALEQEGQPPYSFGTVVQINPRRLPTAGSSGQAATEESVDIFNAGRKMRVGISPLVNVNQLAVGQEVLLNEALLIVAGLGYERAGELVTLKEMLGKDRALVVGRADEERVVRLSGALQGQHLKIGDALSLDSRTGYALEKVPRAEVENLVLEEVPDITYEDIGGLGPQIEQIRDAVELPFLHPDLYREHGLKAPKGILLYGPPGCGKTLIAKAVANSLAARAAERAGNVDLKSYFLNIKGPELLDKYVGETERHIRQIFARAREKASDGSPVVVFFDEMDSLFRTRGTGVSSDVETTIVPQLLSEIDGVERLDNVIVIGASNREDMIDPAILRPGRLDVKVKIQRPDAEAAADIFSKYITTDLPFHATDLAEYGGDVQATVDAMVQRTVEAMYSTEKSNEYLEVTYANGDTEMLYFKDFNSGAVVQNVVDRAKKYAIKDLLTTNQKGLRIDHLLRAVVDEFREHEDMPNTTNPDDWARISGKKGERITYIRTIVQGKAGQEPGKSIETTPNTGQYL</sequence>
<evidence type="ECO:0000256" key="5">
    <source>
        <dbReference type="RuleBase" id="RU003651"/>
    </source>
</evidence>
<comment type="similarity">
    <text evidence="4 5">Belongs to the AAA ATPase family.</text>
</comment>
<dbReference type="NCBIfam" id="TIGR03689">
    <property type="entry name" value="pup_AAA"/>
    <property type="match status" value="1"/>
</dbReference>
<evidence type="ECO:0000313" key="8">
    <source>
        <dbReference type="EMBL" id="MBO1269083.1"/>
    </source>
</evidence>
<evidence type="ECO:0000256" key="4">
    <source>
        <dbReference type="HAMAP-Rule" id="MF_02112"/>
    </source>
</evidence>
<gene>
    <name evidence="4 8" type="primary">arc</name>
    <name evidence="8" type="ORF">J1902_14090</name>
</gene>
<dbReference type="RefSeq" id="WP_207616946.1">
    <property type="nucleotide sequence ID" value="NZ_JAFNLL010000035.1"/>
</dbReference>
<keyword evidence="8" id="KW-0647">Proteasome</keyword>
<comment type="subunit">
    <text evidence="4">Homohexamer. Assembles into a hexameric ring structure.</text>
</comment>
<keyword evidence="2 4" id="KW-0067">ATP-binding</keyword>
<dbReference type="PANTHER" id="PTHR23077:SF144">
    <property type="entry name" value="PROTEASOME-ASSOCIATED ATPASE"/>
    <property type="match status" value="1"/>
</dbReference>
<feature type="binding site" evidence="4">
    <location>
        <begin position="290"/>
        <end position="295"/>
    </location>
    <ligand>
        <name>ATP</name>
        <dbReference type="ChEBI" id="CHEBI:30616"/>
    </ligand>
</feature>
<dbReference type="PROSITE" id="PS00674">
    <property type="entry name" value="AAA"/>
    <property type="match status" value="1"/>
</dbReference>
<dbReference type="SMART" id="SM00382">
    <property type="entry name" value="AAA"/>
    <property type="match status" value="1"/>
</dbReference>
<dbReference type="InterPro" id="IPR032501">
    <property type="entry name" value="Prot_ATP_ID_OB_2nd"/>
</dbReference>
<keyword evidence="3 4" id="KW-0175">Coiled coil</keyword>
<dbReference type="Gene3D" id="2.40.50.140">
    <property type="entry name" value="Nucleic acid-binding proteins"/>
    <property type="match status" value="2"/>
</dbReference>
<dbReference type="GO" id="GO:0010498">
    <property type="term" value="P:proteasomal protein catabolic process"/>
    <property type="evidence" value="ECO:0007669"/>
    <property type="project" value="InterPro"/>
</dbReference>
<dbReference type="PANTHER" id="PTHR23077">
    <property type="entry name" value="AAA-FAMILY ATPASE"/>
    <property type="match status" value="1"/>
</dbReference>
<dbReference type="FunFam" id="3.40.50.300:FF:001025">
    <property type="entry name" value="ATPase family, AAA domain-containing 2B"/>
    <property type="match status" value="1"/>
</dbReference>
<dbReference type="GO" id="GO:0000502">
    <property type="term" value="C:proteasome complex"/>
    <property type="evidence" value="ECO:0007669"/>
    <property type="project" value="UniProtKB-KW"/>
</dbReference>
<dbReference type="HAMAP" id="MF_02112">
    <property type="entry name" value="ARC_ATPase"/>
    <property type="match status" value="1"/>
</dbReference>
<dbReference type="GO" id="GO:0019941">
    <property type="term" value="P:modification-dependent protein catabolic process"/>
    <property type="evidence" value="ECO:0007669"/>
    <property type="project" value="InterPro"/>
</dbReference>
<evidence type="ECO:0000256" key="2">
    <source>
        <dbReference type="ARBA" id="ARBA00022840"/>
    </source>
</evidence>
<keyword evidence="1 4" id="KW-0547">Nucleotide-binding</keyword>
<dbReference type="InterPro" id="IPR003593">
    <property type="entry name" value="AAA+_ATPase"/>
</dbReference>
<dbReference type="SUPFAM" id="SSF52540">
    <property type="entry name" value="P-loop containing nucleoside triphosphate hydrolases"/>
    <property type="match status" value="1"/>
</dbReference>
<name>A0A939KN90_9MICC</name>
<dbReference type="EMBL" id="JAFNLL010000035">
    <property type="protein sequence ID" value="MBO1269083.1"/>
    <property type="molecule type" value="Genomic_DNA"/>
</dbReference>
<feature type="coiled-coil region" evidence="4">
    <location>
        <begin position="40"/>
        <end position="67"/>
    </location>
</feature>
<evidence type="ECO:0000256" key="3">
    <source>
        <dbReference type="ARBA" id="ARBA00023054"/>
    </source>
</evidence>
<dbReference type="InterPro" id="IPR003959">
    <property type="entry name" value="ATPase_AAA_core"/>
</dbReference>
<dbReference type="InterPro" id="IPR022482">
    <property type="entry name" value="Proteasome_ATPase"/>
</dbReference>
<feature type="region of interest" description="Disordered" evidence="6">
    <location>
        <begin position="1"/>
        <end position="39"/>
    </location>
</feature>
<dbReference type="Pfam" id="PF16450">
    <property type="entry name" value="Prot_ATP_ID_OB_C"/>
    <property type="match status" value="1"/>
</dbReference>
<keyword evidence="9" id="KW-1185">Reference proteome</keyword>
<dbReference type="InterPro" id="IPR050168">
    <property type="entry name" value="AAA_ATPase_domain"/>
</dbReference>
<dbReference type="GO" id="GO:0005524">
    <property type="term" value="F:ATP binding"/>
    <property type="evidence" value="ECO:0007669"/>
    <property type="project" value="UniProtKB-UniRule"/>
</dbReference>
<dbReference type="Pfam" id="PF00004">
    <property type="entry name" value="AAA"/>
    <property type="match status" value="1"/>
</dbReference>
<dbReference type="Gene3D" id="3.40.50.300">
    <property type="entry name" value="P-loop containing nucleotide triphosphate hydrolases"/>
    <property type="match status" value="1"/>
</dbReference>
<comment type="caution">
    <text evidence="8">The sequence shown here is derived from an EMBL/GenBank/DDBJ whole genome shotgun (WGS) entry which is preliminary data.</text>
</comment>